<feature type="signal peptide" evidence="1">
    <location>
        <begin position="1"/>
        <end position="20"/>
    </location>
</feature>
<dbReference type="Pfam" id="PF16990">
    <property type="entry name" value="CBM_35"/>
    <property type="match status" value="1"/>
</dbReference>
<evidence type="ECO:0000313" key="3">
    <source>
        <dbReference type="EMBL" id="MDQ0288744.1"/>
    </source>
</evidence>
<dbReference type="GO" id="GO:0030246">
    <property type="term" value="F:carbohydrate binding"/>
    <property type="evidence" value="ECO:0007669"/>
    <property type="project" value="InterPro"/>
</dbReference>
<dbReference type="AlphaFoldDB" id="A0AAE4ALW8"/>
<dbReference type="SUPFAM" id="SSF49785">
    <property type="entry name" value="Galactose-binding domain-like"/>
    <property type="match status" value="1"/>
</dbReference>
<organism evidence="3 4">
    <name type="scientific">Oligosphaera ethanolica</name>
    <dbReference type="NCBI Taxonomy" id="760260"/>
    <lineage>
        <taxon>Bacteria</taxon>
        <taxon>Pseudomonadati</taxon>
        <taxon>Lentisphaerota</taxon>
        <taxon>Oligosphaeria</taxon>
        <taxon>Oligosphaerales</taxon>
        <taxon>Oligosphaeraceae</taxon>
        <taxon>Oligosphaera</taxon>
    </lineage>
</organism>
<comment type="caution">
    <text evidence="3">The sequence shown here is derived from an EMBL/GenBank/DDBJ whole genome shotgun (WGS) entry which is preliminary data.</text>
</comment>
<dbReference type="InterPro" id="IPR008979">
    <property type="entry name" value="Galactose-bd-like_sf"/>
</dbReference>
<accession>A0AAE4ALW8</accession>
<dbReference type="EMBL" id="JAUSVL010000001">
    <property type="protein sequence ID" value="MDQ0288744.1"/>
    <property type="molecule type" value="Genomic_DNA"/>
</dbReference>
<keyword evidence="4" id="KW-1185">Reference proteome</keyword>
<feature type="domain" description="CBM6" evidence="2">
    <location>
        <begin position="241"/>
        <end position="381"/>
    </location>
</feature>
<feature type="chain" id="PRO_5041916862" description="CBM6 domain-containing protein" evidence="1">
    <location>
        <begin position="21"/>
        <end position="385"/>
    </location>
</feature>
<gene>
    <name evidence="3" type="ORF">J3R75_000851</name>
</gene>
<dbReference type="PROSITE" id="PS51175">
    <property type="entry name" value="CBM6"/>
    <property type="match status" value="1"/>
</dbReference>
<evidence type="ECO:0000259" key="2">
    <source>
        <dbReference type="PROSITE" id="PS51175"/>
    </source>
</evidence>
<evidence type="ECO:0000313" key="4">
    <source>
        <dbReference type="Proteomes" id="UP001238163"/>
    </source>
</evidence>
<dbReference type="Gene3D" id="2.60.120.260">
    <property type="entry name" value="Galactose-binding domain-like"/>
    <property type="match status" value="1"/>
</dbReference>
<dbReference type="Proteomes" id="UP001238163">
    <property type="component" value="Unassembled WGS sequence"/>
</dbReference>
<name>A0AAE4ALW8_9BACT</name>
<proteinExistence type="predicted"/>
<keyword evidence="1" id="KW-0732">Signal</keyword>
<protein>
    <recommendedName>
        <fullName evidence="2">CBM6 domain-containing protein</fullName>
    </recommendedName>
</protein>
<reference evidence="3" key="1">
    <citation type="submission" date="2023-07" db="EMBL/GenBank/DDBJ databases">
        <title>Genomic Encyclopedia of Type Strains, Phase IV (KMG-IV): sequencing the most valuable type-strain genomes for metagenomic binning, comparative biology and taxonomic classification.</title>
        <authorList>
            <person name="Goeker M."/>
        </authorList>
    </citation>
    <scope>NUCLEOTIDE SEQUENCE</scope>
    <source>
        <strain evidence="3">DSM 24202</strain>
    </source>
</reference>
<evidence type="ECO:0000256" key="1">
    <source>
        <dbReference type="SAM" id="SignalP"/>
    </source>
</evidence>
<dbReference type="RefSeq" id="WP_307260079.1">
    <property type="nucleotide sequence ID" value="NZ_JAUSVL010000001.1"/>
</dbReference>
<sequence>MNLFLRSTTTIILSTLIAQATTQLSHQGKTLFSADTKVSYGAVYDAHAIKAVIDSPTDTAIRIFTGKKPQRLFLNHEPMADNAWSYDDGASCVTLPLPAGRQALQARFDDLASVKPFAVSIPVSIADKPQDKPAQGTWADGQLRGEFVWNETRSGLFTAQLTENNSKAAVGQVFVRGVSRPVTLPGDKAALMLQPGSVLAFTLPAPDGKIPDLRLAIAPLPGVPSLVARDRLQVLANPHAIIVEGEKFTAERGGNVSISTSHQNTSNGGCIFSWANAGHALDWDVTVPQEGRYAITIVAATSEASAARTIAVNGNAIPDLALLQIHSTGGWGRSNAAEWQALQPQNELGKPLALPLRNGSNTITLTNTSGQHLNIDCFVLEKLAP</sequence>
<dbReference type="InterPro" id="IPR005084">
    <property type="entry name" value="CBM6"/>
</dbReference>